<protein>
    <submittedName>
        <fullName evidence="1">Uncharacterized protein</fullName>
    </submittedName>
</protein>
<dbReference type="AlphaFoldDB" id="A0A6H5GTC7"/>
<gene>
    <name evidence="1" type="ORF">NTEN_LOCUS11348</name>
</gene>
<name>A0A6H5GTC7_9HEMI</name>
<evidence type="ECO:0000313" key="2">
    <source>
        <dbReference type="Proteomes" id="UP000479000"/>
    </source>
</evidence>
<dbReference type="EMBL" id="CADCXU010016687">
    <property type="protein sequence ID" value="CAB0005871.1"/>
    <property type="molecule type" value="Genomic_DNA"/>
</dbReference>
<proteinExistence type="predicted"/>
<evidence type="ECO:0000313" key="1">
    <source>
        <dbReference type="EMBL" id="CAB0005871.1"/>
    </source>
</evidence>
<keyword evidence="2" id="KW-1185">Reference proteome</keyword>
<organism evidence="1 2">
    <name type="scientific">Nesidiocoris tenuis</name>
    <dbReference type="NCBI Taxonomy" id="355587"/>
    <lineage>
        <taxon>Eukaryota</taxon>
        <taxon>Metazoa</taxon>
        <taxon>Ecdysozoa</taxon>
        <taxon>Arthropoda</taxon>
        <taxon>Hexapoda</taxon>
        <taxon>Insecta</taxon>
        <taxon>Pterygota</taxon>
        <taxon>Neoptera</taxon>
        <taxon>Paraneoptera</taxon>
        <taxon>Hemiptera</taxon>
        <taxon>Heteroptera</taxon>
        <taxon>Panheteroptera</taxon>
        <taxon>Cimicomorpha</taxon>
        <taxon>Miridae</taxon>
        <taxon>Dicyphina</taxon>
        <taxon>Nesidiocoris</taxon>
    </lineage>
</organism>
<dbReference type="Proteomes" id="UP000479000">
    <property type="component" value="Unassembled WGS sequence"/>
</dbReference>
<sequence>MISILQWPGYFSRIKHPIPSVHASLHNIKKKSKPPFQALAFRPITEVVPGVPCRPQGEGRNCSGHVALVSQHL</sequence>
<accession>A0A6H5GTC7</accession>
<reference evidence="1 2" key="1">
    <citation type="submission" date="2020-02" db="EMBL/GenBank/DDBJ databases">
        <authorList>
            <person name="Ferguson B K."/>
        </authorList>
    </citation>
    <scope>NUCLEOTIDE SEQUENCE [LARGE SCALE GENOMIC DNA]</scope>
</reference>